<dbReference type="VEuPathDB" id="FungiDB:A1O9_10448"/>
<evidence type="ECO:0000256" key="2">
    <source>
        <dbReference type="ARBA" id="ARBA00022692"/>
    </source>
</evidence>
<reference evidence="7 8" key="1">
    <citation type="submission" date="2013-03" db="EMBL/GenBank/DDBJ databases">
        <title>The Genome Sequence of Exophiala aquamarina CBS 119918.</title>
        <authorList>
            <consortium name="The Broad Institute Genomics Platform"/>
            <person name="Cuomo C."/>
            <person name="de Hoog S."/>
            <person name="Gorbushina A."/>
            <person name="Walker B."/>
            <person name="Young S.K."/>
            <person name="Zeng Q."/>
            <person name="Gargeya S."/>
            <person name="Fitzgerald M."/>
            <person name="Haas B."/>
            <person name="Abouelleil A."/>
            <person name="Allen A.W."/>
            <person name="Alvarado L."/>
            <person name="Arachchi H.M."/>
            <person name="Berlin A.M."/>
            <person name="Chapman S.B."/>
            <person name="Gainer-Dewar J."/>
            <person name="Goldberg J."/>
            <person name="Griggs A."/>
            <person name="Gujja S."/>
            <person name="Hansen M."/>
            <person name="Howarth C."/>
            <person name="Imamovic A."/>
            <person name="Ireland A."/>
            <person name="Larimer J."/>
            <person name="McCowan C."/>
            <person name="Murphy C."/>
            <person name="Pearson M."/>
            <person name="Poon T.W."/>
            <person name="Priest M."/>
            <person name="Roberts A."/>
            <person name="Saif S."/>
            <person name="Shea T."/>
            <person name="Sisk P."/>
            <person name="Sykes S."/>
            <person name="Wortman J."/>
            <person name="Nusbaum C."/>
            <person name="Birren B."/>
        </authorList>
    </citation>
    <scope>NUCLEOTIDE SEQUENCE [LARGE SCALE GENOMIC DNA]</scope>
    <source>
        <strain evidence="7 8">CBS 119918</strain>
    </source>
</reference>
<comment type="similarity">
    <text evidence="1">Belongs to the TMEM53 family.</text>
</comment>
<dbReference type="PANTHER" id="PTHR12265:SF30">
    <property type="entry name" value="TRANSMEMBRANE PROTEIN 53"/>
    <property type="match status" value="1"/>
</dbReference>
<dbReference type="OrthoDB" id="77878at2759"/>
<comment type="subcellular location">
    <subcellularLocation>
        <location evidence="6">Nucleus outer membrane</location>
        <topology evidence="6">Single-pass membrane protein</topology>
    </subcellularLocation>
</comment>
<dbReference type="PANTHER" id="PTHR12265">
    <property type="entry name" value="TRANSMEMBRANE PROTEIN 53"/>
    <property type="match status" value="1"/>
</dbReference>
<dbReference type="InterPro" id="IPR008547">
    <property type="entry name" value="DUF829_TMEM53"/>
</dbReference>
<evidence type="ECO:0000256" key="1">
    <source>
        <dbReference type="ARBA" id="ARBA00007387"/>
    </source>
</evidence>
<evidence type="ECO:0000313" key="8">
    <source>
        <dbReference type="Proteomes" id="UP000027920"/>
    </source>
</evidence>
<accession>A0A072P2G3</accession>
<sequence length="304" mass="33954">MEFSGPEPELQPVKLDADSHLPDFQRLGKQLFYYVPSTPAAETQSCKSTKGPDLLIVCSWMGASSRNVRKYLSTYQTLFPATPILLLKQDGGDFFWRSKSTLAENVQPAVLVIKDIVEAKRTESPRILVHLFSNGGAFSAINLTTSYHTSMGEHVPISALILDSTPSLPDPRRAHEAISESLPRSGPFRLLGQAALWAYIGGGITIDSIFRTENVTLWLRRMLNDPQGAFMQGDLKRVYIYSKADRLVPWADVEAHARDAEAIIGPARVQLEDFITSRHVGHILVDGPRYWNIVVDFWKETMNG</sequence>
<dbReference type="Pfam" id="PF05705">
    <property type="entry name" value="DUF829"/>
    <property type="match status" value="1"/>
</dbReference>
<dbReference type="RefSeq" id="XP_013256063.1">
    <property type="nucleotide sequence ID" value="XM_013400609.1"/>
</dbReference>
<name>A0A072P2G3_9EURO</name>
<dbReference type="GO" id="GO:0005640">
    <property type="term" value="C:nuclear outer membrane"/>
    <property type="evidence" value="ECO:0007669"/>
    <property type="project" value="UniProtKB-SubCell"/>
</dbReference>
<dbReference type="EMBL" id="AMGV01000013">
    <property type="protein sequence ID" value="KEF53473.1"/>
    <property type="molecule type" value="Genomic_DNA"/>
</dbReference>
<keyword evidence="4" id="KW-0472">Membrane</keyword>
<keyword evidence="2" id="KW-0812">Transmembrane</keyword>
<gene>
    <name evidence="7" type="ORF">A1O9_10448</name>
</gene>
<evidence type="ECO:0000256" key="4">
    <source>
        <dbReference type="ARBA" id="ARBA00023136"/>
    </source>
</evidence>
<dbReference type="SUPFAM" id="SSF53474">
    <property type="entry name" value="alpha/beta-Hydrolases"/>
    <property type="match status" value="1"/>
</dbReference>
<dbReference type="InterPro" id="IPR029058">
    <property type="entry name" value="AB_hydrolase_fold"/>
</dbReference>
<dbReference type="AlphaFoldDB" id="A0A072P2G3"/>
<evidence type="ECO:0000256" key="5">
    <source>
        <dbReference type="ARBA" id="ARBA00023242"/>
    </source>
</evidence>
<organism evidence="7 8">
    <name type="scientific">Exophiala aquamarina CBS 119918</name>
    <dbReference type="NCBI Taxonomy" id="1182545"/>
    <lineage>
        <taxon>Eukaryota</taxon>
        <taxon>Fungi</taxon>
        <taxon>Dikarya</taxon>
        <taxon>Ascomycota</taxon>
        <taxon>Pezizomycotina</taxon>
        <taxon>Eurotiomycetes</taxon>
        <taxon>Chaetothyriomycetidae</taxon>
        <taxon>Chaetothyriales</taxon>
        <taxon>Herpotrichiellaceae</taxon>
        <taxon>Exophiala</taxon>
    </lineage>
</organism>
<keyword evidence="3" id="KW-1133">Transmembrane helix</keyword>
<keyword evidence="8" id="KW-1185">Reference proteome</keyword>
<protein>
    <recommendedName>
        <fullName evidence="9">Indole-diterpene biosynthesis protein PaxU</fullName>
    </recommendedName>
</protein>
<evidence type="ECO:0008006" key="9">
    <source>
        <dbReference type="Google" id="ProtNLM"/>
    </source>
</evidence>
<dbReference type="GeneID" id="25285352"/>
<dbReference type="Proteomes" id="UP000027920">
    <property type="component" value="Unassembled WGS sequence"/>
</dbReference>
<comment type="caution">
    <text evidence="7">The sequence shown here is derived from an EMBL/GenBank/DDBJ whole genome shotgun (WGS) entry which is preliminary data.</text>
</comment>
<proteinExistence type="inferred from homology"/>
<evidence type="ECO:0000313" key="7">
    <source>
        <dbReference type="EMBL" id="KEF53473.1"/>
    </source>
</evidence>
<keyword evidence="5" id="KW-0539">Nucleus</keyword>
<evidence type="ECO:0000256" key="3">
    <source>
        <dbReference type="ARBA" id="ARBA00022989"/>
    </source>
</evidence>
<evidence type="ECO:0000256" key="6">
    <source>
        <dbReference type="ARBA" id="ARBA00034303"/>
    </source>
</evidence>
<dbReference type="HOGENOM" id="CLU_036503_0_0_1"/>